<reference evidence="1" key="1">
    <citation type="submission" date="2020-05" db="EMBL/GenBank/DDBJ databases">
        <authorList>
            <person name="Chiriac C."/>
            <person name="Salcher M."/>
            <person name="Ghai R."/>
            <person name="Kavagutti S V."/>
        </authorList>
    </citation>
    <scope>NUCLEOTIDE SEQUENCE</scope>
</reference>
<sequence>MAGHQGTGDCTFGCRSLASLGTNSGPEQCLAPDTSRAQLVHESIVPYGGRLSSGHDDER</sequence>
<proteinExistence type="predicted"/>
<dbReference type="EMBL" id="CAEZYW010000289">
    <property type="protein sequence ID" value="CAB4756234.1"/>
    <property type="molecule type" value="Genomic_DNA"/>
</dbReference>
<organism evidence="1">
    <name type="scientific">freshwater metagenome</name>
    <dbReference type="NCBI Taxonomy" id="449393"/>
    <lineage>
        <taxon>unclassified sequences</taxon>
        <taxon>metagenomes</taxon>
        <taxon>ecological metagenomes</taxon>
    </lineage>
</organism>
<accession>A0A6J6UAT3</accession>
<name>A0A6J6UAT3_9ZZZZ</name>
<dbReference type="AlphaFoldDB" id="A0A6J6UAT3"/>
<gene>
    <name evidence="1" type="ORF">UFOPK2786_01571</name>
</gene>
<evidence type="ECO:0000313" key="1">
    <source>
        <dbReference type="EMBL" id="CAB4756234.1"/>
    </source>
</evidence>
<protein>
    <submittedName>
        <fullName evidence="1">Unannotated protein</fullName>
    </submittedName>
</protein>